<protein>
    <submittedName>
        <fullName evidence="3">FHA domain-containing protein</fullName>
    </submittedName>
</protein>
<keyword evidence="1" id="KW-0472">Membrane</keyword>
<dbReference type="EMBL" id="JAAGSC010000041">
    <property type="protein sequence ID" value="NDY96122.1"/>
    <property type="molecule type" value="Genomic_DNA"/>
</dbReference>
<keyword evidence="1" id="KW-1133">Transmembrane helix</keyword>
<dbReference type="Gene3D" id="2.60.200.20">
    <property type="match status" value="1"/>
</dbReference>
<dbReference type="Pfam" id="PF16697">
    <property type="entry name" value="Yop-YscD_cpl"/>
    <property type="match status" value="1"/>
</dbReference>
<dbReference type="InterPro" id="IPR032030">
    <property type="entry name" value="YscD_cytoplasmic_dom"/>
</dbReference>
<dbReference type="Proteomes" id="UP000484885">
    <property type="component" value="Unassembled WGS sequence"/>
</dbReference>
<evidence type="ECO:0000313" key="4">
    <source>
        <dbReference type="Proteomes" id="UP000484885"/>
    </source>
</evidence>
<evidence type="ECO:0000313" key="3">
    <source>
        <dbReference type="EMBL" id="NDY96122.1"/>
    </source>
</evidence>
<accession>A0A845V0N7</accession>
<keyword evidence="1" id="KW-0812">Transmembrane</keyword>
<proteinExistence type="predicted"/>
<dbReference type="AlphaFoldDB" id="A0A845V0N7"/>
<feature type="domain" description="YscD cytoplasmic" evidence="2">
    <location>
        <begin position="9"/>
        <end position="89"/>
    </location>
</feature>
<evidence type="ECO:0000259" key="2">
    <source>
        <dbReference type="Pfam" id="PF16697"/>
    </source>
</evidence>
<dbReference type="InterPro" id="IPR008984">
    <property type="entry name" value="SMAD_FHA_dom_sf"/>
</dbReference>
<sequence length="132" mass="13732">MTFRLKAASGPRTGEAFDLDDDTLIGSGPSSQIRLDGIADEHARIRFDGDRLTLEAGAETHVNGDPVSTRALKSGDEIRLGPNRFVLQAPGLRPPSVLTETERSGLGPWAWVAIGAAAAGGLAAAAFVLIGI</sequence>
<reference evidence="3 4" key="1">
    <citation type="submission" date="2020-02" db="EMBL/GenBank/DDBJ databases">
        <authorList>
            <person name="Zhang X.-Y."/>
        </authorList>
    </citation>
    <scope>NUCLEOTIDE SEQUENCE [LARGE SCALE GENOMIC DNA]</scope>
    <source>
        <strain evidence="3 4">C33</strain>
    </source>
</reference>
<gene>
    <name evidence="3" type="ORF">G3I74_10305</name>
</gene>
<dbReference type="SUPFAM" id="SSF49879">
    <property type="entry name" value="SMAD/FHA domain"/>
    <property type="match status" value="1"/>
</dbReference>
<keyword evidence="4" id="KW-1185">Reference proteome</keyword>
<name>A0A845V0N7_9GAMM</name>
<dbReference type="RefSeq" id="WP_164211495.1">
    <property type="nucleotide sequence ID" value="NZ_JAAGSC010000041.1"/>
</dbReference>
<evidence type="ECO:0000256" key="1">
    <source>
        <dbReference type="SAM" id="Phobius"/>
    </source>
</evidence>
<feature type="transmembrane region" description="Helical" evidence="1">
    <location>
        <begin position="109"/>
        <end position="130"/>
    </location>
</feature>
<comment type="caution">
    <text evidence="3">The sequence shown here is derived from an EMBL/GenBank/DDBJ whole genome shotgun (WGS) entry which is preliminary data.</text>
</comment>
<dbReference type="CDD" id="cd00060">
    <property type="entry name" value="FHA"/>
    <property type="match status" value="1"/>
</dbReference>
<organism evidence="3 4">
    <name type="scientific">Wenzhouxiangella limi</name>
    <dbReference type="NCBI Taxonomy" id="2707351"/>
    <lineage>
        <taxon>Bacteria</taxon>
        <taxon>Pseudomonadati</taxon>
        <taxon>Pseudomonadota</taxon>
        <taxon>Gammaproteobacteria</taxon>
        <taxon>Chromatiales</taxon>
        <taxon>Wenzhouxiangellaceae</taxon>
        <taxon>Wenzhouxiangella</taxon>
    </lineage>
</organism>